<dbReference type="PANTHER" id="PTHR47447:SF17">
    <property type="entry name" value="OS12G0638900 PROTEIN"/>
    <property type="match status" value="1"/>
</dbReference>
<gene>
    <name evidence="6" type="ORF">INT47_009875</name>
</gene>
<dbReference type="Pfam" id="PF13041">
    <property type="entry name" value="PPR_2"/>
    <property type="match status" value="1"/>
</dbReference>
<evidence type="ECO:0000256" key="1">
    <source>
        <dbReference type="ARBA" id="ARBA00006192"/>
    </source>
</evidence>
<dbReference type="AlphaFoldDB" id="A0A8H7QUU7"/>
<comment type="caution">
    <text evidence="6">The sequence shown here is derived from an EMBL/GenBank/DDBJ whole genome shotgun (WGS) entry which is preliminary data.</text>
</comment>
<dbReference type="SUPFAM" id="SSF81901">
    <property type="entry name" value="HCP-like"/>
    <property type="match status" value="1"/>
</dbReference>
<sequence length="670" mass="76262">MRKSTTHLKDVSRFLSTPVDSGKSSVIPTTCRRNSHLSALLNAFPLEKQQQRLIPNNRRSTLIRTMSTSTATIENSPTALPPVTASLKRNVITPTTTTTAASRLQGSLSLFNLSDTVVLADLDHAIQIRNADKAWSLFITLASKQDDTIPFNMCCSLYSLLDFCKRLAGGAKQATKLRQRQLDQLLDYVQQNNSSLLFLSSIQEIPISSHKQLLRAIRVEDQREAWHLFYRLHKASVTIDKLPRNTCIKLMVFMMKDRTLDKNQLKSRLQLIALHGAGTSEFDSRYMSAADVLRIANICHGYEISETFAHTLIDEFVVGIFKKKQSIRADALDELIWRILVNQDISKAHQVLDTVQAKYADKVDVNEMVFVNLMNAYRRQKNYHESLKLFEKLLEEKNTRPTIKSFNAVLQIFAVQGSADRASYIFETMNHLGVIPDISSYTELIRANAHNLKTCIYYYNKMRQNELKPNVYTYSALIEASSRRNDIKSVLEWFQTMLDENVQPNQVVISCILKSLSKQHSEYPNMPEAVIQIAHQAAMAGIKTDAALYTILLKMQAESIGIEGALKIHRDMLAQSVEPNAYTYTILINACGKFRMPETAEKIFDLMKNSVRHQPNTVTYTVLMDAWSIADRRDKVEGLISEFLKECKSDKSGRLWLDTRIRERLKSSCC</sequence>
<evidence type="ECO:0000256" key="3">
    <source>
        <dbReference type="ARBA" id="ARBA00044493"/>
    </source>
</evidence>
<evidence type="ECO:0000256" key="2">
    <source>
        <dbReference type="ARBA" id="ARBA00022737"/>
    </source>
</evidence>
<dbReference type="InterPro" id="IPR002885">
    <property type="entry name" value="PPR_rpt"/>
</dbReference>
<protein>
    <recommendedName>
        <fullName evidence="8">Pentatricopeptide repeat-containing protein</fullName>
    </recommendedName>
</protein>
<dbReference type="PROSITE" id="PS51375">
    <property type="entry name" value="PPR"/>
    <property type="match status" value="3"/>
</dbReference>
<evidence type="ECO:0000313" key="7">
    <source>
        <dbReference type="Proteomes" id="UP000603453"/>
    </source>
</evidence>
<dbReference type="Gene3D" id="1.25.40.10">
    <property type="entry name" value="Tetratricopeptide repeat domain"/>
    <property type="match status" value="3"/>
</dbReference>
<dbReference type="NCBIfam" id="TIGR00756">
    <property type="entry name" value="PPR"/>
    <property type="match status" value="2"/>
</dbReference>
<name>A0A8H7QUU7_9FUNG</name>
<evidence type="ECO:0000256" key="4">
    <source>
        <dbReference type="ARBA" id="ARBA00044511"/>
    </source>
</evidence>
<accession>A0A8H7QUU7</accession>
<dbReference type="Proteomes" id="UP000603453">
    <property type="component" value="Unassembled WGS sequence"/>
</dbReference>
<evidence type="ECO:0000313" key="6">
    <source>
        <dbReference type="EMBL" id="KAG2199136.1"/>
    </source>
</evidence>
<dbReference type="Pfam" id="PF13812">
    <property type="entry name" value="PPR_3"/>
    <property type="match status" value="2"/>
</dbReference>
<comment type="similarity">
    <text evidence="1">Belongs to the CCM1 family.</text>
</comment>
<keyword evidence="2" id="KW-0677">Repeat</keyword>
<feature type="repeat" description="PPR" evidence="5">
    <location>
        <begin position="470"/>
        <end position="504"/>
    </location>
</feature>
<evidence type="ECO:0008006" key="8">
    <source>
        <dbReference type="Google" id="ProtNLM"/>
    </source>
</evidence>
<keyword evidence="7" id="KW-1185">Reference proteome</keyword>
<dbReference type="PANTHER" id="PTHR47447">
    <property type="entry name" value="OS03G0856100 PROTEIN"/>
    <property type="match status" value="1"/>
</dbReference>
<reference evidence="6" key="1">
    <citation type="submission" date="2020-12" db="EMBL/GenBank/DDBJ databases">
        <title>Metabolic potential, ecology and presence of endohyphal bacteria is reflected in genomic diversity of Mucoromycotina.</title>
        <authorList>
            <person name="Muszewska A."/>
            <person name="Okrasinska A."/>
            <person name="Steczkiewicz K."/>
            <person name="Drgas O."/>
            <person name="Orlowska M."/>
            <person name="Perlinska-Lenart U."/>
            <person name="Aleksandrzak-Piekarczyk T."/>
            <person name="Szatraj K."/>
            <person name="Zielenkiewicz U."/>
            <person name="Pilsyk S."/>
            <person name="Malc E."/>
            <person name="Mieczkowski P."/>
            <person name="Kruszewska J.S."/>
            <person name="Biernat P."/>
            <person name="Pawlowska J."/>
        </authorList>
    </citation>
    <scope>NUCLEOTIDE SEQUENCE</scope>
    <source>
        <strain evidence="6">WA0000017839</strain>
    </source>
</reference>
<dbReference type="EMBL" id="JAEPRD010000100">
    <property type="protein sequence ID" value="KAG2199136.1"/>
    <property type="molecule type" value="Genomic_DNA"/>
</dbReference>
<proteinExistence type="inferred from homology"/>
<feature type="repeat" description="PPR" evidence="5">
    <location>
        <begin position="580"/>
        <end position="610"/>
    </location>
</feature>
<comment type="function">
    <text evidence="3">Regulates mitochondrial small subunit maturation by controlling 15S rRNA 5'-end processing. Localizes to the 5' precursor of the 15S rRNA in a position that is subsequently occupied by mS47 in the mature yeast mtSSU. Uses structure and sequence-specific RNA recognition, binding to a single-stranded region of the precursor and specifically recognizing bases -6 to -1. The exchange of Ccm1 for mS47 is coupled to the irreversible removal of precursor rRNA that is accompanied by conformational changes of the mitoribosomal proteins uS5m and mS26. These conformational changes signal completion of 5'-end rRNA processing through protection of the mature 5'-end of the 15S rRNA and stabilization of mS47. The removal of the 5' precursor together with the dissociation of Ccm1 may be catalyzed by the 5'-3' exoribonuclease Pet127. Involved in the specific removal of group I introns in mitochondrial encoded transcripts.</text>
</comment>
<dbReference type="OrthoDB" id="185373at2759"/>
<feature type="repeat" description="PPR" evidence="5">
    <location>
        <begin position="402"/>
        <end position="436"/>
    </location>
</feature>
<dbReference type="InterPro" id="IPR011990">
    <property type="entry name" value="TPR-like_helical_dom_sf"/>
</dbReference>
<organism evidence="6 7">
    <name type="scientific">Mucor saturninus</name>
    <dbReference type="NCBI Taxonomy" id="64648"/>
    <lineage>
        <taxon>Eukaryota</taxon>
        <taxon>Fungi</taxon>
        <taxon>Fungi incertae sedis</taxon>
        <taxon>Mucoromycota</taxon>
        <taxon>Mucoromycotina</taxon>
        <taxon>Mucoromycetes</taxon>
        <taxon>Mucorales</taxon>
        <taxon>Mucorineae</taxon>
        <taxon>Mucoraceae</taxon>
        <taxon>Mucor</taxon>
    </lineage>
</organism>
<comment type="subunit">
    <text evidence="4">Binds to mitochondrial small subunit 15S rRNA.</text>
</comment>
<evidence type="ECO:0000256" key="5">
    <source>
        <dbReference type="PROSITE-ProRule" id="PRU00708"/>
    </source>
</evidence>